<gene>
    <name evidence="1" type="ORF">GH723_07020</name>
</gene>
<dbReference type="RefSeq" id="WP_153758986.1">
    <property type="nucleotide sequence ID" value="NZ_CP045851.1"/>
</dbReference>
<dbReference type="EMBL" id="CP045851">
    <property type="protein sequence ID" value="QGG94878.1"/>
    <property type="molecule type" value="Genomic_DNA"/>
</dbReference>
<dbReference type="AlphaFoldDB" id="A0A5Q2RDD7"/>
<proteinExistence type="predicted"/>
<protein>
    <submittedName>
        <fullName evidence="1">Uncharacterized protein</fullName>
    </submittedName>
</protein>
<keyword evidence="2" id="KW-1185">Reference proteome</keyword>
<organism evidence="1 2">
    <name type="scientific">Actinomarinicola tropica</name>
    <dbReference type="NCBI Taxonomy" id="2789776"/>
    <lineage>
        <taxon>Bacteria</taxon>
        <taxon>Bacillati</taxon>
        <taxon>Actinomycetota</taxon>
        <taxon>Acidimicrobiia</taxon>
        <taxon>Acidimicrobiales</taxon>
        <taxon>Iamiaceae</taxon>
        <taxon>Actinomarinicola</taxon>
    </lineage>
</organism>
<name>A0A5Q2RDD7_9ACTN</name>
<sequence>MERSADVTIARPTARPGGFYQVLDVADVDVDLRVLIDRWSGEGEVAVLQRERTARAS</sequence>
<evidence type="ECO:0000313" key="2">
    <source>
        <dbReference type="Proteomes" id="UP000334019"/>
    </source>
</evidence>
<evidence type="ECO:0000313" key="1">
    <source>
        <dbReference type="EMBL" id="QGG94878.1"/>
    </source>
</evidence>
<dbReference type="Proteomes" id="UP000334019">
    <property type="component" value="Chromosome"/>
</dbReference>
<dbReference type="KEGG" id="atq:GH723_07020"/>
<reference evidence="1 2" key="1">
    <citation type="submission" date="2019-11" db="EMBL/GenBank/DDBJ databases">
        <authorList>
            <person name="He Y."/>
        </authorList>
    </citation>
    <scope>NUCLEOTIDE SEQUENCE [LARGE SCALE GENOMIC DNA]</scope>
    <source>
        <strain evidence="1 2">SCSIO 58843</strain>
    </source>
</reference>
<accession>A0A5Q2RDD7</accession>